<reference evidence="1 2" key="1">
    <citation type="submission" date="2018-01" db="EMBL/GenBank/DDBJ databases">
        <title>Bacillus asahii Genome sequencing and assembly.</title>
        <authorList>
            <person name="Jiang H."/>
            <person name="Feng Y."/>
            <person name="Zhao F."/>
            <person name="Lin X."/>
        </authorList>
    </citation>
    <scope>NUCLEOTIDE SEQUENCE [LARGE SCALE GENOMIC DNA]</scope>
    <source>
        <strain evidence="1 2">OM18</strain>
    </source>
</reference>
<dbReference type="EMBL" id="CP026095">
    <property type="protein sequence ID" value="AZV44933.1"/>
    <property type="molecule type" value="Genomic_DNA"/>
</dbReference>
<dbReference type="KEGG" id="pasa:BAOM_4353"/>
<gene>
    <name evidence="1" type="ORF">BAOM_4353</name>
</gene>
<dbReference type="OrthoDB" id="5429664at2"/>
<accession>A0A3T0KX97</accession>
<evidence type="ECO:0000313" key="2">
    <source>
        <dbReference type="Proteomes" id="UP000283095"/>
    </source>
</evidence>
<protein>
    <submittedName>
        <fullName evidence="1">Uncharacterized protein</fullName>
    </submittedName>
</protein>
<proteinExistence type="predicted"/>
<evidence type="ECO:0000313" key="1">
    <source>
        <dbReference type="EMBL" id="AZV44933.1"/>
    </source>
</evidence>
<dbReference type="SUPFAM" id="SSF52540">
    <property type="entry name" value="P-loop containing nucleoside triphosphate hydrolases"/>
    <property type="match status" value="1"/>
</dbReference>
<name>A0A3T0KX97_9BACI</name>
<dbReference type="Proteomes" id="UP000283095">
    <property type="component" value="Chromosome"/>
</dbReference>
<dbReference type="AlphaFoldDB" id="A0A3T0KX97"/>
<sequence length="271" mass="30556">MEIFSLSGPSGTGKSTSALAFADQHKIPAIIDDGLLIVNGHKVAGTSAKFEKNTVTAVRRAIFSDDLHAKEVQEALKIYVINKILIIGTSDKMTKLIAKRLELGDINHYYYVEDIRSSSEIKMAQFIRKTEGKHIMPIPHRQVGQNFFKRLVYKGMDIFSPKKEKIGETTIVRPDFHKGYIRIEKKAFIDIIEHTCSNNPYIDHLDSIHVQVEGLPTASLNVSVVSPISYHLPNMLEQLQLEIQHNFLHHFNIEFASIDVHVSSVGKTKVN</sequence>
<dbReference type="RefSeq" id="WP_127761812.1">
    <property type="nucleotide sequence ID" value="NZ_CP026095.1"/>
</dbReference>
<dbReference type="InterPro" id="IPR027417">
    <property type="entry name" value="P-loop_NTPase"/>
</dbReference>
<organism evidence="1 2">
    <name type="scientific">Peribacillus asahii</name>
    <dbReference type="NCBI Taxonomy" id="228899"/>
    <lineage>
        <taxon>Bacteria</taxon>
        <taxon>Bacillati</taxon>
        <taxon>Bacillota</taxon>
        <taxon>Bacilli</taxon>
        <taxon>Bacillales</taxon>
        <taxon>Bacillaceae</taxon>
        <taxon>Peribacillus</taxon>
    </lineage>
</organism>